<protein>
    <submittedName>
        <fullName evidence="1">5441_t:CDS:1</fullName>
    </submittedName>
</protein>
<dbReference type="EMBL" id="CAJVPT010045915">
    <property type="protein sequence ID" value="CAG8737085.1"/>
    <property type="molecule type" value="Genomic_DNA"/>
</dbReference>
<evidence type="ECO:0000313" key="1">
    <source>
        <dbReference type="EMBL" id="CAG8737085.1"/>
    </source>
</evidence>
<sequence>ARGTFVVERAFGAGFTRNLFKSRQFEGTPSARVFDLYENMNELTVVLDVRVDRACIRLIVNAWMELFEF</sequence>
<accession>A0ACA9Q4C3</accession>
<keyword evidence="2" id="KW-1185">Reference proteome</keyword>
<name>A0ACA9Q4C3_9GLOM</name>
<feature type="non-terminal residue" evidence="1">
    <location>
        <position position="1"/>
    </location>
</feature>
<proteinExistence type="predicted"/>
<dbReference type="Proteomes" id="UP000789525">
    <property type="component" value="Unassembled WGS sequence"/>
</dbReference>
<gene>
    <name evidence="1" type="ORF">ACOLOM_LOCUS11963</name>
</gene>
<evidence type="ECO:0000313" key="2">
    <source>
        <dbReference type="Proteomes" id="UP000789525"/>
    </source>
</evidence>
<organism evidence="1 2">
    <name type="scientific">Acaulospora colombiana</name>
    <dbReference type="NCBI Taxonomy" id="27376"/>
    <lineage>
        <taxon>Eukaryota</taxon>
        <taxon>Fungi</taxon>
        <taxon>Fungi incertae sedis</taxon>
        <taxon>Mucoromycota</taxon>
        <taxon>Glomeromycotina</taxon>
        <taxon>Glomeromycetes</taxon>
        <taxon>Diversisporales</taxon>
        <taxon>Acaulosporaceae</taxon>
        <taxon>Acaulospora</taxon>
    </lineage>
</organism>
<comment type="caution">
    <text evidence="1">The sequence shown here is derived from an EMBL/GenBank/DDBJ whole genome shotgun (WGS) entry which is preliminary data.</text>
</comment>
<reference evidence="1" key="1">
    <citation type="submission" date="2021-06" db="EMBL/GenBank/DDBJ databases">
        <authorList>
            <person name="Kallberg Y."/>
            <person name="Tangrot J."/>
            <person name="Rosling A."/>
        </authorList>
    </citation>
    <scope>NUCLEOTIDE SEQUENCE</scope>
    <source>
        <strain evidence="1">CL356</strain>
    </source>
</reference>